<gene>
    <name evidence="2" type="ORF">M413DRAFT_404837</name>
</gene>
<dbReference type="InterPro" id="IPR011009">
    <property type="entry name" value="Kinase-like_dom_sf"/>
</dbReference>
<feature type="region of interest" description="Disordered" evidence="1">
    <location>
        <begin position="152"/>
        <end position="181"/>
    </location>
</feature>
<dbReference type="EMBL" id="KN831768">
    <property type="protein sequence ID" value="KIM48547.1"/>
    <property type="molecule type" value="Genomic_DNA"/>
</dbReference>
<reference evidence="3" key="2">
    <citation type="submission" date="2015-01" db="EMBL/GenBank/DDBJ databases">
        <title>Evolutionary Origins and Diversification of the Mycorrhizal Mutualists.</title>
        <authorList>
            <consortium name="DOE Joint Genome Institute"/>
            <consortium name="Mycorrhizal Genomics Consortium"/>
            <person name="Kohler A."/>
            <person name="Kuo A."/>
            <person name="Nagy L.G."/>
            <person name="Floudas D."/>
            <person name="Copeland A."/>
            <person name="Barry K.W."/>
            <person name="Cichocki N."/>
            <person name="Veneault-Fourrey C."/>
            <person name="LaButti K."/>
            <person name="Lindquist E.A."/>
            <person name="Lipzen A."/>
            <person name="Lundell T."/>
            <person name="Morin E."/>
            <person name="Murat C."/>
            <person name="Riley R."/>
            <person name="Ohm R."/>
            <person name="Sun H."/>
            <person name="Tunlid A."/>
            <person name="Henrissat B."/>
            <person name="Grigoriev I.V."/>
            <person name="Hibbett D.S."/>
            <person name="Martin F."/>
        </authorList>
    </citation>
    <scope>NUCLEOTIDE SEQUENCE [LARGE SCALE GENOMIC DNA]</scope>
    <source>
        <strain evidence="3">h7</strain>
    </source>
</reference>
<organism evidence="2 3">
    <name type="scientific">Hebeloma cylindrosporum</name>
    <dbReference type="NCBI Taxonomy" id="76867"/>
    <lineage>
        <taxon>Eukaryota</taxon>
        <taxon>Fungi</taxon>
        <taxon>Dikarya</taxon>
        <taxon>Basidiomycota</taxon>
        <taxon>Agaricomycotina</taxon>
        <taxon>Agaricomycetes</taxon>
        <taxon>Agaricomycetidae</taxon>
        <taxon>Agaricales</taxon>
        <taxon>Agaricineae</taxon>
        <taxon>Hymenogastraceae</taxon>
        <taxon>Hebeloma</taxon>
    </lineage>
</organism>
<evidence type="ECO:0000313" key="2">
    <source>
        <dbReference type="EMBL" id="KIM48547.1"/>
    </source>
</evidence>
<name>A0A0C2Z5T6_HEBCY</name>
<accession>A0A0C2Z5T6</accession>
<dbReference type="OrthoDB" id="3182995at2759"/>
<sequence length="339" mass="38071">MFSTLIIQGCALSASQVPITVSLKSTPSFPACAYDYVERPEPVPDSWAARAVSPAKGTLEVSLLERISRGRIGIAYSARVISATTDDGSNVTNTLPEAICLKFAKLPYSRSLAREAWFYEQLADCQDISVAHCYGFFSSTFSEQNDTPYSLQPWCALEDPSSSDSEEEEETKPPGSPAISLDWLPDDEPCDEYKDTRNFKRDSPWNTWNFTPDNPTISVLVLELLGERCSDQWESFWPRDDPPDGLKEDTTAIMHDISIYGVVHNDVTAFNLLQFTGSEVETRQAHCPRHNVVHGWRIIDFDRSFRVDMENGTAQAKEDPPRFNPSAIGRRSSFWGKYS</sequence>
<reference evidence="2 3" key="1">
    <citation type="submission" date="2014-04" db="EMBL/GenBank/DDBJ databases">
        <authorList>
            <consortium name="DOE Joint Genome Institute"/>
            <person name="Kuo A."/>
            <person name="Gay G."/>
            <person name="Dore J."/>
            <person name="Kohler A."/>
            <person name="Nagy L.G."/>
            <person name="Floudas D."/>
            <person name="Copeland A."/>
            <person name="Barry K.W."/>
            <person name="Cichocki N."/>
            <person name="Veneault-Fourrey C."/>
            <person name="LaButti K."/>
            <person name="Lindquist E.A."/>
            <person name="Lipzen A."/>
            <person name="Lundell T."/>
            <person name="Morin E."/>
            <person name="Murat C."/>
            <person name="Sun H."/>
            <person name="Tunlid A."/>
            <person name="Henrissat B."/>
            <person name="Grigoriev I.V."/>
            <person name="Hibbett D.S."/>
            <person name="Martin F."/>
            <person name="Nordberg H.P."/>
            <person name="Cantor M.N."/>
            <person name="Hua S.X."/>
        </authorList>
    </citation>
    <scope>NUCLEOTIDE SEQUENCE [LARGE SCALE GENOMIC DNA]</scope>
    <source>
        <strain evidence="3">h7</strain>
    </source>
</reference>
<dbReference type="AlphaFoldDB" id="A0A0C2Z5T6"/>
<dbReference type="Proteomes" id="UP000053424">
    <property type="component" value="Unassembled WGS sequence"/>
</dbReference>
<dbReference type="SUPFAM" id="SSF56112">
    <property type="entry name" value="Protein kinase-like (PK-like)"/>
    <property type="match status" value="1"/>
</dbReference>
<evidence type="ECO:0008006" key="4">
    <source>
        <dbReference type="Google" id="ProtNLM"/>
    </source>
</evidence>
<dbReference type="HOGENOM" id="CLU_052197_0_0_1"/>
<evidence type="ECO:0000256" key="1">
    <source>
        <dbReference type="SAM" id="MobiDB-lite"/>
    </source>
</evidence>
<evidence type="ECO:0000313" key="3">
    <source>
        <dbReference type="Proteomes" id="UP000053424"/>
    </source>
</evidence>
<proteinExistence type="predicted"/>
<protein>
    <recommendedName>
        <fullName evidence="4">Protein kinase domain-containing protein</fullName>
    </recommendedName>
</protein>
<keyword evidence="3" id="KW-1185">Reference proteome</keyword>
<feature type="region of interest" description="Disordered" evidence="1">
    <location>
        <begin position="311"/>
        <end position="339"/>
    </location>
</feature>